<organism evidence="3 4">
    <name type="scientific">Desulfobotulus alkaliphilus</name>
    <dbReference type="NCBI Taxonomy" id="622671"/>
    <lineage>
        <taxon>Bacteria</taxon>
        <taxon>Pseudomonadati</taxon>
        <taxon>Thermodesulfobacteriota</taxon>
        <taxon>Desulfobacteria</taxon>
        <taxon>Desulfobacterales</taxon>
        <taxon>Desulfobacteraceae</taxon>
        <taxon>Desulfobotulus</taxon>
    </lineage>
</organism>
<feature type="transmembrane region" description="Helical" evidence="1">
    <location>
        <begin position="116"/>
        <end position="136"/>
    </location>
</feature>
<feature type="domain" description="VTT" evidence="2">
    <location>
        <begin position="52"/>
        <end position="156"/>
    </location>
</feature>
<dbReference type="Proteomes" id="UP000318307">
    <property type="component" value="Unassembled WGS sequence"/>
</dbReference>
<keyword evidence="4" id="KW-1185">Reference proteome</keyword>
<keyword evidence="1" id="KW-0812">Transmembrane</keyword>
<feature type="transmembrane region" description="Helical" evidence="1">
    <location>
        <begin position="65"/>
        <end position="85"/>
    </location>
</feature>
<comment type="caution">
    <text evidence="3">The sequence shown here is derived from an EMBL/GenBank/DDBJ whole genome shotgun (WGS) entry which is preliminary data.</text>
</comment>
<accession>A0A562RY08</accession>
<evidence type="ECO:0000313" key="3">
    <source>
        <dbReference type="EMBL" id="TWI73927.1"/>
    </source>
</evidence>
<dbReference type="PANTHER" id="PTHR42709">
    <property type="entry name" value="ALKALINE PHOSPHATASE LIKE PROTEIN"/>
    <property type="match status" value="1"/>
</dbReference>
<sequence length="166" mass="18673">MIFSLLLSVVLIAQYFVDKEAIADFALKFGYMGIMVFSLLLEVSFQLIGPDLFIAVGVVIKMNPFYLLASIITGSFLAGFIGYHLGRVYGEPILHYTLKKQNMMKAINIFQKYGKFGLTILALTPLPYFPILGGIFRLSLKDFMVYALVPRAIRYIGLMCILSYIS</sequence>
<evidence type="ECO:0000259" key="2">
    <source>
        <dbReference type="Pfam" id="PF09335"/>
    </source>
</evidence>
<evidence type="ECO:0000256" key="1">
    <source>
        <dbReference type="SAM" id="Phobius"/>
    </source>
</evidence>
<protein>
    <submittedName>
        <fullName evidence="3">Membrane protein YqaA with SNARE-associated domain</fullName>
    </submittedName>
</protein>
<keyword evidence="1" id="KW-1133">Transmembrane helix</keyword>
<proteinExistence type="predicted"/>
<feature type="transmembrane region" description="Helical" evidence="1">
    <location>
        <begin position="143"/>
        <end position="165"/>
    </location>
</feature>
<evidence type="ECO:0000313" key="4">
    <source>
        <dbReference type="Proteomes" id="UP000318307"/>
    </source>
</evidence>
<dbReference type="AlphaFoldDB" id="A0A562RY08"/>
<dbReference type="InterPro" id="IPR051311">
    <property type="entry name" value="DedA_domain"/>
</dbReference>
<dbReference type="PANTHER" id="PTHR42709:SF11">
    <property type="entry name" value="DEDA FAMILY PROTEIN"/>
    <property type="match status" value="1"/>
</dbReference>
<dbReference type="EMBL" id="VLLC01000007">
    <property type="protein sequence ID" value="TWI73927.1"/>
    <property type="molecule type" value="Genomic_DNA"/>
</dbReference>
<dbReference type="Pfam" id="PF09335">
    <property type="entry name" value="VTT_dom"/>
    <property type="match status" value="1"/>
</dbReference>
<dbReference type="GO" id="GO:0005886">
    <property type="term" value="C:plasma membrane"/>
    <property type="evidence" value="ECO:0007669"/>
    <property type="project" value="TreeGrafter"/>
</dbReference>
<dbReference type="InterPro" id="IPR032816">
    <property type="entry name" value="VTT_dom"/>
</dbReference>
<feature type="transmembrane region" description="Helical" evidence="1">
    <location>
        <begin position="29"/>
        <end position="53"/>
    </location>
</feature>
<name>A0A562RY08_9BACT</name>
<keyword evidence="1" id="KW-0472">Membrane</keyword>
<reference evidence="3 4" key="1">
    <citation type="submission" date="2019-07" db="EMBL/GenBank/DDBJ databases">
        <title>Genome sequencing of 100 strains of the haloalkaliphilic chemolithoautotrophic sulfur-oxidizing bacterium Thioalkalivibrio.</title>
        <authorList>
            <person name="Muyzer G."/>
        </authorList>
    </citation>
    <scope>NUCLEOTIDE SEQUENCE [LARGE SCALE GENOMIC DNA]</scope>
    <source>
        <strain evidence="3 4">ASO4-4</strain>
    </source>
</reference>
<gene>
    <name evidence="3" type="ORF">LZ24_01156</name>
</gene>